<proteinExistence type="predicted"/>
<reference evidence="2" key="1">
    <citation type="submission" date="2016-10" db="EMBL/GenBank/DDBJ databases">
        <authorList>
            <person name="Varghese N."/>
            <person name="Submissions S."/>
        </authorList>
    </citation>
    <scope>NUCLEOTIDE SEQUENCE [LARGE SCALE GENOMIC DNA]</scope>
    <source>
        <strain evidence="2">DSM 15719</strain>
    </source>
</reference>
<dbReference type="AlphaFoldDB" id="A0A1H9RMU7"/>
<accession>A0A1H9RMU7</accession>
<keyword evidence="2" id="KW-1185">Reference proteome</keyword>
<organism evidence="1 2">
    <name type="scientific">Flavobacterium frigoris</name>
    <dbReference type="NCBI Taxonomy" id="229204"/>
    <lineage>
        <taxon>Bacteria</taxon>
        <taxon>Pseudomonadati</taxon>
        <taxon>Bacteroidota</taxon>
        <taxon>Flavobacteriia</taxon>
        <taxon>Flavobacteriales</taxon>
        <taxon>Flavobacteriaceae</taxon>
        <taxon>Flavobacterium</taxon>
    </lineage>
</organism>
<dbReference type="Proteomes" id="UP000183658">
    <property type="component" value="Unassembled WGS sequence"/>
</dbReference>
<dbReference type="OrthoDB" id="9956420at2"/>
<evidence type="ECO:0000313" key="2">
    <source>
        <dbReference type="Proteomes" id="UP000183658"/>
    </source>
</evidence>
<gene>
    <name evidence="1" type="ORF">SAMN05444355_12226</name>
</gene>
<dbReference type="EMBL" id="FOFZ01000022">
    <property type="protein sequence ID" value="SER73878.1"/>
    <property type="molecule type" value="Genomic_DNA"/>
</dbReference>
<dbReference type="RefSeq" id="WP_074724682.1">
    <property type="nucleotide sequence ID" value="NZ_CBCRVS010000025.1"/>
</dbReference>
<name>A0A1H9RMU7_FLAFI</name>
<sequence length="206" mass="23505">MKKQDFLKKIFDLLKNPNQESLKLSMNDVHHKGLFSLVIDGTEFGNLTRVFIADEKIKPYEVQLHSHRYPIRLTTIKGQIKHVVAFRSEIKDAHTVSLSEFNYKSPLNGGKGLSYLKETNVIIKDYILPIGATLEMDEKEIHTVSCSKGSIWIVEELGFKVDSSKVLGVPFITEGLYKEPKSFQVNDNHQMVKKQVAKILLDYDVV</sequence>
<protein>
    <submittedName>
        <fullName evidence="1">Uncharacterized protein</fullName>
    </submittedName>
</protein>
<evidence type="ECO:0000313" key="1">
    <source>
        <dbReference type="EMBL" id="SER73878.1"/>
    </source>
</evidence>